<evidence type="ECO:0000313" key="4">
    <source>
        <dbReference type="Proteomes" id="UP001497516"/>
    </source>
</evidence>
<feature type="region of interest" description="Disordered" evidence="1">
    <location>
        <begin position="41"/>
        <end position="120"/>
    </location>
</feature>
<accession>A0AAV2GVU6</accession>
<reference evidence="3 4" key="1">
    <citation type="submission" date="2024-04" db="EMBL/GenBank/DDBJ databases">
        <authorList>
            <person name="Fracassetti M."/>
        </authorList>
    </citation>
    <scope>NUCLEOTIDE SEQUENCE [LARGE SCALE GENOMIC DNA]</scope>
</reference>
<gene>
    <name evidence="2" type="ORF">LTRI10_LOCUS53972</name>
    <name evidence="3" type="ORF">LTRI10_LOCUS53973</name>
</gene>
<evidence type="ECO:0000313" key="3">
    <source>
        <dbReference type="EMBL" id="CAL1414839.1"/>
    </source>
</evidence>
<evidence type="ECO:0000313" key="2">
    <source>
        <dbReference type="EMBL" id="CAL1414838.1"/>
    </source>
</evidence>
<feature type="compositionally biased region" description="Polar residues" evidence="1">
    <location>
        <begin position="44"/>
        <end position="58"/>
    </location>
</feature>
<evidence type="ECO:0000256" key="1">
    <source>
        <dbReference type="SAM" id="MobiDB-lite"/>
    </source>
</evidence>
<protein>
    <submittedName>
        <fullName evidence="3">Uncharacterized protein</fullName>
    </submittedName>
</protein>
<keyword evidence="4" id="KW-1185">Reference proteome</keyword>
<dbReference type="Proteomes" id="UP001497516">
    <property type="component" value="Chromosome 9"/>
</dbReference>
<dbReference type="EMBL" id="OZ034822">
    <property type="protein sequence ID" value="CAL1414839.1"/>
    <property type="molecule type" value="Genomic_DNA"/>
</dbReference>
<dbReference type="EMBL" id="OZ034822">
    <property type="protein sequence ID" value="CAL1414838.1"/>
    <property type="molecule type" value="Genomic_DNA"/>
</dbReference>
<sequence length="120" mass="12742">MVQLDGPTGYAGLRTTGLLSLYCLERGAALLCETSLALYPPTLGTRSAGPSPNLSGPTPSLERASQKLDHQAQPLRPAQCPTTLVPPLGSQAPVTELGGGPRFPRTNNHNQQLHFQRCGR</sequence>
<feature type="compositionally biased region" description="Polar residues" evidence="1">
    <location>
        <begin position="105"/>
        <end position="114"/>
    </location>
</feature>
<dbReference type="AlphaFoldDB" id="A0AAV2GVU6"/>
<proteinExistence type="predicted"/>
<organism evidence="3 4">
    <name type="scientific">Linum trigynum</name>
    <dbReference type="NCBI Taxonomy" id="586398"/>
    <lineage>
        <taxon>Eukaryota</taxon>
        <taxon>Viridiplantae</taxon>
        <taxon>Streptophyta</taxon>
        <taxon>Embryophyta</taxon>
        <taxon>Tracheophyta</taxon>
        <taxon>Spermatophyta</taxon>
        <taxon>Magnoliopsida</taxon>
        <taxon>eudicotyledons</taxon>
        <taxon>Gunneridae</taxon>
        <taxon>Pentapetalae</taxon>
        <taxon>rosids</taxon>
        <taxon>fabids</taxon>
        <taxon>Malpighiales</taxon>
        <taxon>Linaceae</taxon>
        <taxon>Linum</taxon>
    </lineage>
</organism>
<name>A0AAV2GVU6_9ROSI</name>